<dbReference type="GO" id="GO:0003677">
    <property type="term" value="F:DNA binding"/>
    <property type="evidence" value="ECO:0007669"/>
    <property type="project" value="UniProtKB-KW"/>
</dbReference>
<dbReference type="InterPro" id="IPR005149">
    <property type="entry name" value="Tscrpt_reg_PadR_N"/>
</dbReference>
<reference evidence="3" key="1">
    <citation type="submission" date="2017-09" db="EMBL/GenBank/DDBJ databases">
        <authorList>
            <person name="Varghese N."/>
            <person name="Submissions S."/>
        </authorList>
    </citation>
    <scope>NUCLEOTIDE SEQUENCE [LARGE SCALE GENOMIC DNA]</scope>
    <source>
        <strain evidence="3">JKS000234</strain>
    </source>
</reference>
<dbReference type="InterPro" id="IPR036388">
    <property type="entry name" value="WH-like_DNA-bd_sf"/>
</dbReference>
<dbReference type="PANTHER" id="PTHR43252:SF7">
    <property type="entry name" value="TRANSCRIPTIONAL REGULATOR YQJI"/>
    <property type="match status" value="1"/>
</dbReference>
<dbReference type="Gene3D" id="1.10.10.10">
    <property type="entry name" value="Winged helix-like DNA-binding domain superfamily/Winged helix DNA-binding domain"/>
    <property type="match status" value="1"/>
</dbReference>
<dbReference type="InterPro" id="IPR036390">
    <property type="entry name" value="WH_DNA-bd_sf"/>
</dbReference>
<dbReference type="Proteomes" id="UP000219271">
    <property type="component" value="Unassembled WGS sequence"/>
</dbReference>
<sequence>MKQQRDFPWQSDHAQRTICAGARKKRRERMLDASDIRLLMLHFLANGSAHGYELIKSVEELSKGEYSPSPGIIYPNLTLLEEMDAIRVVDAQASRKAYALNESGAALLAENRDSVEAIIERLTSLAILVNNRNIPQVEQAIHLIKHTLNHRLAQEDISAEALERVISALHDAAEKIAKS</sequence>
<evidence type="ECO:0000313" key="2">
    <source>
        <dbReference type="EMBL" id="SOD38142.1"/>
    </source>
</evidence>
<dbReference type="SUPFAM" id="SSF46785">
    <property type="entry name" value="Winged helix' DNA-binding domain"/>
    <property type="match status" value="1"/>
</dbReference>
<dbReference type="AlphaFoldDB" id="A0A286BVH6"/>
<dbReference type="OrthoDB" id="9814826at2"/>
<keyword evidence="3" id="KW-1185">Reference proteome</keyword>
<feature type="domain" description="Transcription regulator PadR N-terminal" evidence="1">
    <location>
        <begin position="40"/>
        <end position="109"/>
    </location>
</feature>
<accession>A0A286BVH6</accession>
<dbReference type="Pfam" id="PF03551">
    <property type="entry name" value="PadR"/>
    <property type="match status" value="1"/>
</dbReference>
<evidence type="ECO:0000313" key="3">
    <source>
        <dbReference type="Proteomes" id="UP000219271"/>
    </source>
</evidence>
<dbReference type="PANTHER" id="PTHR43252">
    <property type="entry name" value="TRANSCRIPTIONAL REGULATOR YQJI"/>
    <property type="match status" value="1"/>
</dbReference>
<name>A0A286BVH6_9GAMM</name>
<proteinExistence type="predicted"/>
<dbReference type="EMBL" id="OCMY01000001">
    <property type="protein sequence ID" value="SOD38142.1"/>
    <property type="molecule type" value="Genomic_DNA"/>
</dbReference>
<keyword evidence="2" id="KW-0238">DNA-binding</keyword>
<gene>
    <name evidence="2" type="ORF">SAMN06273570_2533</name>
</gene>
<organism evidence="2 3">
    <name type="scientific">Candidatus Pantoea floridensis</name>
    <dbReference type="NCBI Taxonomy" id="1938870"/>
    <lineage>
        <taxon>Bacteria</taxon>
        <taxon>Pseudomonadati</taxon>
        <taxon>Pseudomonadota</taxon>
        <taxon>Gammaproteobacteria</taxon>
        <taxon>Enterobacterales</taxon>
        <taxon>Erwiniaceae</taxon>
        <taxon>Pantoea</taxon>
    </lineage>
</organism>
<protein>
    <submittedName>
        <fullName evidence="2">DNA-binding transcriptional regulator, PadR family</fullName>
    </submittedName>
</protein>
<dbReference type="RefSeq" id="WP_097096078.1">
    <property type="nucleotide sequence ID" value="NZ_OCMY01000001.1"/>
</dbReference>
<evidence type="ECO:0000259" key="1">
    <source>
        <dbReference type="Pfam" id="PF03551"/>
    </source>
</evidence>